<evidence type="ECO:0000313" key="11">
    <source>
        <dbReference type="Proteomes" id="UP000464912"/>
    </source>
</evidence>
<dbReference type="EC" id="6.3.1.5" evidence="8"/>
<proteinExistence type="inferred from homology"/>
<dbReference type="CDD" id="cd00553">
    <property type="entry name" value="NAD_synthase"/>
    <property type="match status" value="1"/>
</dbReference>
<evidence type="ECO:0000256" key="7">
    <source>
        <dbReference type="RuleBase" id="RU003811"/>
    </source>
</evidence>
<evidence type="ECO:0000256" key="8">
    <source>
        <dbReference type="RuleBase" id="RU003812"/>
    </source>
</evidence>
<dbReference type="KEGG" id="nef:GP480_00370"/>
<dbReference type="Gene3D" id="3.40.50.620">
    <property type="entry name" value="HUPs"/>
    <property type="match status" value="1"/>
</dbReference>
<keyword evidence="11" id="KW-1185">Reference proteome</keyword>
<dbReference type="GO" id="GO:0009435">
    <property type="term" value="P:NAD+ biosynthetic process"/>
    <property type="evidence" value="ECO:0007669"/>
    <property type="project" value="UniProtKB-UniPathway"/>
</dbReference>
<organism evidence="10 11">
    <name type="scientific">Neorickettsia findlayensis</name>
    <dbReference type="NCBI Taxonomy" id="2686014"/>
    <lineage>
        <taxon>Bacteria</taxon>
        <taxon>Pseudomonadati</taxon>
        <taxon>Pseudomonadota</taxon>
        <taxon>Alphaproteobacteria</taxon>
        <taxon>Rickettsiales</taxon>
        <taxon>Anaplasmataceae</taxon>
        <taxon>Neorickettsia</taxon>
    </lineage>
</organism>
<comment type="similarity">
    <text evidence="7">Belongs to the NAD synthetase family.</text>
</comment>
<dbReference type="AlphaFoldDB" id="A0A6P1GBA3"/>
<dbReference type="PANTHER" id="PTHR23090">
    <property type="entry name" value="NH 3 /GLUTAMINE-DEPENDENT NAD + SYNTHETASE"/>
    <property type="match status" value="1"/>
</dbReference>
<evidence type="ECO:0000313" key="10">
    <source>
        <dbReference type="EMBL" id="QHD65552.1"/>
    </source>
</evidence>
<keyword evidence="3 7" id="KW-0436">Ligase</keyword>
<keyword evidence="5 7" id="KW-0067">ATP-binding</keyword>
<gene>
    <name evidence="10" type="primary">nadE</name>
    <name evidence="10" type="ORF">GP480_00370</name>
</gene>
<comment type="similarity">
    <text evidence="2">In the C-terminal section; belongs to the NAD synthetase family.</text>
</comment>
<evidence type="ECO:0000259" key="9">
    <source>
        <dbReference type="Pfam" id="PF02540"/>
    </source>
</evidence>
<dbReference type="FunFam" id="3.40.50.620:FF:000106">
    <property type="entry name" value="Glutamine-dependent NAD(+) synthetase"/>
    <property type="match status" value="1"/>
</dbReference>
<dbReference type="GO" id="GO:0005524">
    <property type="term" value="F:ATP binding"/>
    <property type="evidence" value="ECO:0007669"/>
    <property type="project" value="UniProtKB-KW"/>
</dbReference>
<evidence type="ECO:0000256" key="5">
    <source>
        <dbReference type="ARBA" id="ARBA00022840"/>
    </source>
</evidence>
<keyword evidence="6 7" id="KW-0520">NAD</keyword>
<dbReference type="Proteomes" id="UP000464912">
    <property type="component" value="Chromosome"/>
</dbReference>
<dbReference type="InterPro" id="IPR022310">
    <property type="entry name" value="NAD/GMP_synthase"/>
</dbReference>
<dbReference type="GO" id="GO:0005737">
    <property type="term" value="C:cytoplasm"/>
    <property type="evidence" value="ECO:0007669"/>
    <property type="project" value="InterPro"/>
</dbReference>
<name>A0A6P1GBA3_9RICK</name>
<dbReference type="NCBIfam" id="TIGR00552">
    <property type="entry name" value="nadE"/>
    <property type="match status" value="1"/>
</dbReference>
<dbReference type="Pfam" id="PF02540">
    <property type="entry name" value="NAD_synthase"/>
    <property type="match status" value="1"/>
</dbReference>
<dbReference type="InterPro" id="IPR003694">
    <property type="entry name" value="NAD_synthase"/>
</dbReference>
<dbReference type="InterPro" id="IPR014729">
    <property type="entry name" value="Rossmann-like_a/b/a_fold"/>
</dbReference>
<reference evidence="10 11" key="1">
    <citation type="journal article" date="2020" name="MBio">
        <title>Erratum for Teymournejad et al., 'Isolation and Molecular Analysis of a Novel Neorickettsia Species That Causes Potomac Horse Fever'.</title>
        <authorList>
            <person name="Teymournejad O."/>
            <person name="Lin M."/>
            <person name="Bekebrede H."/>
            <person name="Kamr A."/>
            <person name="Toribio R.E."/>
            <person name="Arroyo L.G."/>
            <person name="Baird J.D."/>
            <person name="Rikihisa Y."/>
        </authorList>
    </citation>
    <scope>NUCLEOTIDE SEQUENCE [LARGE SCALE GENOMIC DNA]</scope>
    <source>
        <strain evidence="10 11">Fin17</strain>
    </source>
</reference>
<feature type="domain" description="NAD/GMP synthase" evidence="9">
    <location>
        <begin position="15"/>
        <end position="263"/>
    </location>
</feature>
<protein>
    <recommendedName>
        <fullName evidence="8">NH(3)-dependent NAD(+) synthetase</fullName>
        <ecNumber evidence="8">6.3.1.5</ecNumber>
    </recommendedName>
</protein>
<keyword evidence="4 7" id="KW-0547">Nucleotide-binding</keyword>
<dbReference type="UniPathway" id="UPA00253">
    <property type="reaction ID" value="UER00333"/>
</dbReference>
<dbReference type="GO" id="GO:0008795">
    <property type="term" value="F:NAD+ synthase activity"/>
    <property type="evidence" value="ECO:0007669"/>
    <property type="project" value="UniProtKB-EC"/>
</dbReference>
<reference evidence="10 11" key="2">
    <citation type="journal article" date="2020" name="MBio">
        <title>Isolation and Molecular Analysis of a Novel Neorickettsia Species That Causes Potomac Horse Fever.</title>
        <authorList>
            <person name="Teymournejad O."/>
            <person name="Lin M."/>
            <person name="Bekebrede H."/>
            <person name="Kamr A."/>
            <person name="Toribio R.E."/>
            <person name="Arroyo L.G."/>
            <person name="Baird J.D."/>
            <person name="Rikihisa Y."/>
        </authorList>
    </citation>
    <scope>NUCLEOTIDE SEQUENCE [LARGE SCALE GENOMIC DNA]</scope>
    <source>
        <strain evidence="10 11">Fin17</strain>
    </source>
</reference>
<comment type="pathway">
    <text evidence="1">Cofactor biosynthesis; NAD(+) biosynthesis.</text>
</comment>
<dbReference type="SUPFAM" id="SSF52402">
    <property type="entry name" value="Adenine nucleotide alpha hydrolases-like"/>
    <property type="match status" value="1"/>
</dbReference>
<evidence type="ECO:0000256" key="2">
    <source>
        <dbReference type="ARBA" id="ARBA00007145"/>
    </source>
</evidence>
<sequence length="275" mass="31206">MREHDHKLRKYYSFILHELRKYLKNTDTLDVIIGLSGGIDSALVATIATDAFGSNHVQTVMMPSPYTSTNSIDDALEIAHRLGVAHMVIRIDGLLQSFKEVFSQCMTWEEQDITEQNLQSRIRAVILMGLSNKTNSIVLSTSNRSEILTGYFALYGDSYGGYAPISPFLKTQVYKLAQWRNDNIPESSTLQKKNVIPDSVLRKAPTAELKYNQKDCDTLPEYDILDQILTAISCKQDLTTLSIDQETVSMVVERVRKSEYKRRYLPIGPDLLEMN</sequence>
<evidence type="ECO:0000256" key="6">
    <source>
        <dbReference type="ARBA" id="ARBA00023027"/>
    </source>
</evidence>
<comment type="catalytic activity">
    <reaction evidence="8">
        <text>deamido-NAD(+) + NH4(+) + ATP = AMP + diphosphate + NAD(+) + H(+)</text>
        <dbReference type="Rhea" id="RHEA:21188"/>
        <dbReference type="ChEBI" id="CHEBI:15378"/>
        <dbReference type="ChEBI" id="CHEBI:28938"/>
        <dbReference type="ChEBI" id="CHEBI:30616"/>
        <dbReference type="ChEBI" id="CHEBI:33019"/>
        <dbReference type="ChEBI" id="CHEBI:57540"/>
        <dbReference type="ChEBI" id="CHEBI:58437"/>
        <dbReference type="ChEBI" id="CHEBI:456215"/>
        <dbReference type="EC" id="6.3.1.5"/>
    </reaction>
</comment>
<dbReference type="GO" id="GO:0003952">
    <property type="term" value="F:NAD+ synthase (glutamine-hydrolyzing) activity"/>
    <property type="evidence" value="ECO:0007669"/>
    <property type="project" value="InterPro"/>
</dbReference>
<dbReference type="EMBL" id="CP047224">
    <property type="protein sequence ID" value="QHD65552.1"/>
    <property type="molecule type" value="Genomic_DNA"/>
</dbReference>
<evidence type="ECO:0000256" key="4">
    <source>
        <dbReference type="ARBA" id="ARBA00022741"/>
    </source>
</evidence>
<dbReference type="PANTHER" id="PTHR23090:SF9">
    <property type="entry name" value="GLUTAMINE-DEPENDENT NAD(+) SYNTHETASE"/>
    <property type="match status" value="1"/>
</dbReference>
<accession>A0A6P1GBA3</accession>
<dbReference type="GO" id="GO:0004359">
    <property type="term" value="F:glutaminase activity"/>
    <property type="evidence" value="ECO:0007669"/>
    <property type="project" value="InterPro"/>
</dbReference>
<evidence type="ECO:0000256" key="1">
    <source>
        <dbReference type="ARBA" id="ARBA00004790"/>
    </source>
</evidence>
<evidence type="ECO:0000256" key="3">
    <source>
        <dbReference type="ARBA" id="ARBA00022598"/>
    </source>
</evidence>